<dbReference type="RefSeq" id="WP_194140325.1">
    <property type="nucleotide sequence ID" value="NZ_PRDM01000005.1"/>
</dbReference>
<evidence type="ECO:0000313" key="2">
    <source>
        <dbReference type="EMBL" id="MBE8727153.1"/>
    </source>
</evidence>
<evidence type="ECO:0000256" key="1">
    <source>
        <dbReference type="SAM" id="SignalP"/>
    </source>
</evidence>
<name>A0ABR9TP62_9FLAO</name>
<accession>A0ABR9TP62</accession>
<sequence length="177" mass="20126">MKKKLFLFLLISISFLNSYGQTKMIVGKKHLLFVSIPNSWLQSPNEEIPFLIKPEAKNVSDRTYMYVLGLDYESSPDLNAWIEGNNTGLKNNIPDISIQNLDLTFDNLKPNNFLTGKYKIVTYTYPNGRKEALLVIESKTSIFTVVLSAKDSAEFNTYLNSFKELTNSLEIKAATVR</sequence>
<organism evidence="2 3">
    <name type="scientific">Flavobacterium hungaricum</name>
    <dbReference type="NCBI Taxonomy" id="2082725"/>
    <lineage>
        <taxon>Bacteria</taxon>
        <taxon>Pseudomonadati</taxon>
        <taxon>Bacteroidota</taxon>
        <taxon>Flavobacteriia</taxon>
        <taxon>Flavobacteriales</taxon>
        <taxon>Flavobacteriaceae</taxon>
        <taxon>Flavobacterium</taxon>
    </lineage>
</organism>
<protein>
    <recommendedName>
        <fullName evidence="4">PsbP C-terminal domain-containing protein</fullName>
    </recommendedName>
</protein>
<evidence type="ECO:0008006" key="4">
    <source>
        <dbReference type="Google" id="ProtNLM"/>
    </source>
</evidence>
<keyword evidence="3" id="KW-1185">Reference proteome</keyword>
<proteinExistence type="predicted"/>
<evidence type="ECO:0000313" key="3">
    <source>
        <dbReference type="Proteomes" id="UP000640614"/>
    </source>
</evidence>
<feature type="chain" id="PRO_5045957890" description="PsbP C-terminal domain-containing protein" evidence="1">
    <location>
        <begin position="21"/>
        <end position="177"/>
    </location>
</feature>
<reference evidence="2 3" key="1">
    <citation type="submission" date="2018-07" db="EMBL/GenBank/DDBJ databases">
        <title>Genome assembly of strain KB82.</title>
        <authorList>
            <person name="Kukolya J."/>
            <person name="Horvath B."/>
            <person name="Nagy I."/>
            <person name="Toth A."/>
        </authorList>
    </citation>
    <scope>NUCLEOTIDE SEQUENCE [LARGE SCALE GENOMIC DNA]</scope>
    <source>
        <strain evidence="2 3">Kb82</strain>
    </source>
</reference>
<gene>
    <name evidence="2" type="ORF">C4F50_19750</name>
</gene>
<comment type="caution">
    <text evidence="2">The sequence shown here is derived from an EMBL/GenBank/DDBJ whole genome shotgun (WGS) entry which is preliminary data.</text>
</comment>
<dbReference type="Proteomes" id="UP000640614">
    <property type="component" value="Unassembled WGS sequence"/>
</dbReference>
<feature type="signal peptide" evidence="1">
    <location>
        <begin position="1"/>
        <end position="20"/>
    </location>
</feature>
<keyword evidence="1" id="KW-0732">Signal</keyword>
<dbReference type="EMBL" id="PRDM01000005">
    <property type="protein sequence ID" value="MBE8727153.1"/>
    <property type="molecule type" value="Genomic_DNA"/>
</dbReference>